<dbReference type="STRING" id="71717.A0A4Y7SJ10"/>
<evidence type="ECO:0000256" key="1">
    <source>
        <dbReference type="ARBA" id="ARBA00005466"/>
    </source>
</evidence>
<dbReference type="GO" id="GO:0016491">
    <property type="term" value="F:oxidoreductase activity"/>
    <property type="evidence" value="ECO:0007669"/>
    <property type="project" value="UniProtKB-KW"/>
</dbReference>
<comment type="similarity">
    <text evidence="1">Belongs to the oxygen-dependent FAD-linked oxidoreductase family.</text>
</comment>
<name>A0A4Y7SJ10_COPMI</name>
<dbReference type="SUPFAM" id="SSF56176">
    <property type="entry name" value="FAD-binding/transporter-associated domain-like"/>
    <property type="match status" value="1"/>
</dbReference>
<accession>A0A4Y7SJ10</accession>
<evidence type="ECO:0000259" key="4">
    <source>
        <dbReference type="PROSITE" id="PS51387"/>
    </source>
</evidence>
<sequence length="583" mass="63644">MLIPFSFLSLSTHLLTLVNAQDPDLSFTHADVTASKSSLITRNGRRYACKCYPGDSCYPKPTTWSQFNQTVGGNLQLAIPPGAPCFDFLDGTIPTYNEAQCTEVQANCFWTNDTCVPIGVSPTDTCTRGYYGDYLVLARTRAHVKATVDFARKNNVRLVIRNTGHDFMGRSTGFGSLILNTHSLKDVTFHKKWTGPGQWRGGAVTIGAGVQGRELLRQANQQSPPQAIVTGECPTVGFAGGYIQGGGHGPLASIYGLAADQVLSFEVVTSSGVYLTANAQRNPSLFWALKGGGPSTFAAILNVTVKTFPDLPSSSVVLRINSTHTSDPEVFWKGVNAFHELSTRYVENGLFVYYELGELRLNVRPFVAPNMTSAQLDAVVRPLFDKLDAQGIPYDREDNHFPSFFDLYLGIFDDEGSFAQMITGGRIFTKSDFRRDAAAINSAQRFAVEQGSFIIGHIVGPGTGAPRVDNAIHPRWRDAASFSITGLGIAGNASLTEKARVQNLVTNVVGKALRDASPKGAAYVNEGDLEEPNWQSEYWGLNYPRLFALKKVYDPLGVFYARTTPGTEDWEVIDVGTKLCRKL</sequence>
<feature type="chain" id="PRO_5021237257" evidence="3">
    <location>
        <begin position="21"/>
        <end position="583"/>
    </location>
</feature>
<keyword evidence="6" id="KW-1185">Reference proteome</keyword>
<keyword evidence="2" id="KW-0560">Oxidoreductase</keyword>
<reference evidence="5 6" key="1">
    <citation type="journal article" date="2019" name="Nat. Ecol. Evol.">
        <title>Megaphylogeny resolves global patterns of mushroom evolution.</title>
        <authorList>
            <person name="Varga T."/>
            <person name="Krizsan K."/>
            <person name="Foldi C."/>
            <person name="Dima B."/>
            <person name="Sanchez-Garcia M."/>
            <person name="Sanchez-Ramirez S."/>
            <person name="Szollosi G.J."/>
            <person name="Szarkandi J.G."/>
            <person name="Papp V."/>
            <person name="Albert L."/>
            <person name="Andreopoulos W."/>
            <person name="Angelini C."/>
            <person name="Antonin V."/>
            <person name="Barry K.W."/>
            <person name="Bougher N.L."/>
            <person name="Buchanan P."/>
            <person name="Buyck B."/>
            <person name="Bense V."/>
            <person name="Catcheside P."/>
            <person name="Chovatia M."/>
            <person name="Cooper J."/>
            <person name="Damon W."/>
            <person name="Desjardin D."/>
            <person name="Finy P."/>
            <person name="Geml J."/>
            <person name="Haridas S."/>
            <person name="Hughes K."/>
            <person name="Justo A."/>
            <person name="Karasinski D."/>
            <person name="Kautmanova I."/>
            <person name="Kiss B."/>
            <person name="Kocsube S."/>
            <person name="Kotiranta H."/>
            <person name="LaButti K.M."/>
            <person name="Lechner B.E."/>
            <person name="Liimatainen K."/>
            <person name="Lipzen A."/>
            <person name="Lukacs Z."/>
            <person name="Mihaltcheva S."/>
            <person name="Morgado L.N."/>
            <person name="Niskanen T."/>
            <person name="Noordeloos M.E."/>
            <person name="Ohm R.A."/>
            <person name="Ortiz-Santana B."/>
            <person name="Ovrebo C."/>
            <person name="Racz N."/>
            <person name="Riley R."/>
            <person name="Savchenko A."/>
            <person name="Shiryaev A."/>
            <person name="Soop K."/>
            <person name="Spirin V."/>
            <person name="Szebenyi C."/>
            <person name="Tomsovsky M."/>
            <person name="Tulloss R.E."/>
            <person name="Uehling J."/>
            <person name="Grigoriev I.V."/>
            <person name="Vagvolgyi C."/>
            <person name="Papp T."/>
            <person name="Martin F.M."/>
            <person name="Miettinen O."/>
            <person name="Hibbett D.S."/>
            <person name="Nagy L.G."/>
        </authorList>
    </citation>
    <scope>NUCLEOTIDE SEQUENCE [LARGE SCALE GENOMIC DNA]</scope>
    <source>
        <strain evidence="5 6">FP101781</strain>
    </source>
</reference>
<dbReference type="InterPro" id="IPR016166">
    <property type="entry name" value="FAD-bd_PCMH"/>
</dbReference>
<evidence type="ECO:0000313" key="6">
    <source>
        <dbReference type="Proteomes" id="UP000298030"/>
    </source>
</evidence>
<gene>
    <name evidence="5" type="ORF">FA13DRAFT_1799340</name>
</gene>
<protein>
    <submittedName>
        <fullName evidence="5">FAD binding domain-containing protein</fullName>
    </submittedName>
</protein>
<evidence type="ECO:0000313" key="5">
    <source>
        <dbReference type="EMBL" id="TEB21877.1"/>
    </source>
</evidence>
<dbReference type="InterPro" id="IPR016169">
    <property type="entry name" value="FAD-bd_PCMH_sub2"/>
</dbReference>
<comment type="caution">
    <text evidence="5">The sequence shown here is derived from an EMBL/GenBank/DDBJ whole genome shotgun (WGS) entry which is preliminary data.</text>
</comment>
<evidence type="ECO:0000256" key="2">
    <source>
        <dbReference type="ARBA" id="ARBA00023002"/>
    </source>
</evidence>
<feature type="domain" description="FAD-binding PCMH-type" evidence="4">
    <location>
        <begin position="127"/>
        <end position="310"/>
    </location>
</feature>
<dbReference type="GO" id="GO:0071949">
    <property type="term" value="F:FAD binding"/>
    <property type="evidence" value="ECO:0007669"/>
    <property type="project" value="InterPro"/>
</dbReference>
<dbReference type="AlphaFoldDB" id="A0A4Y7SJ10"/>
<dbReference type="Pfam" id="PF01565">
    <property type="entry name" value="FAD_binding_4"/>
    <property type="match status" value="1"/>
</dbReference>
<dbReference type="PROSITE" id="PS51387">
    <property type="entry name" value="FAD_PCMH"/>
    <property type="match status" value="1"/>
</dbReference>
<dbReference type="Proteomes" id="UP000298030">
    <property type="component" value="Unassembled WGS sequence"/>
</dbReference>
<evidence type="ECO:0000256" key="3">
    <source>
        <dbReference type="SAM" id="SignalP"/>
    </source>
</evidence>
<keyword evidence="3" id="KW-0732">Signal</keyword>
<dbReference type="PANTHER" id="PTHR13878:SF97">
    <property type="entry name" value="ISOAMYL ALCOHOL OXIDASE"/>
    <property type="match status" value="1"/>
</dbReference>
<dbReference type="PANTHER" id="PTHR13878">
    <property type="entry name" value="GULONOLACTONE OXIDASE"/>
    <property type="match status" value="1"/>
</dbReference>
<dbReference type="OrthoDB" id="9983560at2759"/>
<dbReference type="InterPro" id="IPR006094">
    <property type="entry name" value="Oxid_FAD_bind_N"/>
</dbReference>
<feature type="signal peptide" evidence="3">
    <location>
        <begin position="1"/>
        <end position="20"/>
    </location>
</feature>
<proteinExistence type="inferred from homology"/>
<organism evidence="5 6">
    <name type="scientific">Coprinellus micaceus</name>
    <name type="common">Glistening ink-cap mushroom</name>
    <name type="synonym">Coprinus micaceus</name>
    <dbReference type="NCBI Taxonomy" id="71717"/>
    <lineage>
        <taxon>Eukaryota</taxon>
        <taxon>Fungi</taxon>
        <taxon>Dikarya</taxon>
        <taxon>Basidiomycota</taxon>
        <taxon>Agaricomycotina</taxon>
        <taxon>Agaricomycetes</taxon>
        <taxon>Agaricomycetidae</taxon>
        <taxon>Agaricales</taxon>
        <taxon>Agaricineae</taxon>
        <taxon>Psathyrellaceae</taxon>
        <taxon>Coprinellus</taxon>
    </lineage>
</organism>
<dbReference type="Gene3D" id="3.30.465.10">
    <property type="match status" value="2"/>
</dbReference>
<dbReference type="Pfam" id="PF08031">
    <property type="entry name" value="BBE"/>
    <property type="match status" value="1"/>
</dbReference>
<dbReference type="InterPro" id="IPR012951">
    <property type="entry name" value="BBE"/>
</dbReference>
<dbReference type="InterPro" id="IPR036318">
    <property type="entry name" value="FAD-bd_PCMH-like_sf"/>
</dbReference>
<dbReference type="InterPro" id="IPR050432">
    <property type="entry name" value="FAD-linked_Oxidoreductases_BP"/>
</dbReference>
<dbReference type="EMBL" id="QPFP01000100">
    <property type="protein sequence ID" value="TEB21877.1"/>
    <property type="molecule type" value="Genomic_DNA"/>
</dbReference>